<comment type="catalytic activity">
    <reaction evidence="11">
        <text>a long-chain 2,3-saturated fatty acyl-CoA + oxidized [electron-transfer flavoprotein] + H(+) = a long-chain (2E)-enoyl-CoA + reduced [electron-transfer flavoprotein]</text>
        <dbReference type="Rhea" id="RHEA:17721"/>
        <dbReference type="Rhea" id="RHEA-COMP:10685"/>
        <dbReference type="Rhea" id="RHEA-COMP:10686"/>
        <dbReference type="ChEBI" id="CHEBI:15378"/>
        <dbReference type="ChEBI" id="CHEBI:57692"/>
        <dbReference type="ChEBI" id="CHEBI:58307"/>
        <dbReference type="ChEBI" id="CHEBI:83721"/>
        <dbReference type="ChEBI" id="CHEBI:83727"/>
        <dbReference type="EC" id="1.3.8.8"/>
    </reaction>
</comment>
<keyword evidence="9" id="KW-0560">Oxidoreductase</keyword>
<evidence type="ECO:0000256" key="11">
    <source>
        <dbReference type="ARBA" id="ARBA00049247"/>
    </source>
</evidence>
<dbReference type="InterPro" id="IPR015396">
    <property type="entry name" value="FadE_C"/>
</dbReference>
<evidence type="ECO:0000256" key="4">
    <source>
        <dbReference type="ARBA" id="ARBA00012033"/>
    </source>
</evidence>
<feature type="domain" description="Acyl-CoA dehydrogenase/oxidase N-terminal" evidence="13">
    <location>
        <begin position="52"/>
        <end position="156"/>
    </location>
</feature>
<dbReference type="GO" id="GO:0005737">
    <property type="term" value="C:cytoplasm"/>
    <property type="evidence" value="ECO:0007669"/>
    <property type="project" value="TreeGrafter"/>
</dbReference>
<dbReference type="PANTHER" id="PTHR48083">
    <property type="entry name" value="MEDIUM-CHAIN SPECIFIC ACYL-COA DEHYDROGENASE, MITOCHONDRIAL-RELATED"/>
    <property type="match status" value="1"/>
</dbReference>
<dbReference type="GO" id="GO:0050660">
    <property type="term" value="F:flavin adenine dinucleotide binding"/>
    <property type="evidence" value="ECO:0007669"/>
    <property type="project" value="InterPro"/>
</dbReference>
<comment type="pathway">
    <text evidence="2">Lipid metabolism; fatty acid beta-oxidation.</text>
</comment>
<dbReference type="SUPFAM" id="SSF47203">
    <property type="entry name" value="Acyl-CoA dehydrogenase C-terminal domain-like"/>
    <property type="match status" value="1"/>
</dbReference>
<evidence type="ECO:0000256" key="6">
    <source>
        <dbReference type="ARBA" id="ARBA00020144"/>
    </source>
</evidence>
<dbReference type="EMBL" id="MN738875">
    <property type="protein sequence ID" value="QHT29258.1"/>
    <property type="molecule type" value="Genomic_DNA"/>
</dbReference>
<evidence type="ECO:0000256" key="7">
    <source>
        <dbReference type="ARBA" id="ARBA00022630"/>
    </source>
</evidence>
<dbReference type="GO" id="GO:0004466">
    <property type="term" value="F:long-chain fatty acyl-CoA dehydrogenase activity"/>
    <property type="evidence" value="ECO:0007669"/>
    <property type="project" value="UniProtKB-EC"/>
</dbReference>
<dbReference type="SUPFAM" id="SSF56645">
    <property type="entry name" value="Acyl-CoA dehydrogenase NM domain-like"/>
    <property type="match status" value="1"/>
</dbReference>
<comment type="cofactor">
    <cofactor evidence="1">
        <name>FAD</name>
        <dbReference type="ChEBI" id="CHEBI:57692"/>
    </cofactor>
</comment>
<dbReference type="EC" id="1.3.8.7" evidence="4"/>
<evidence type="ECO:0000259" key="14">
    <source>
        <dbReference type="Pfam" id="PF09317"/>
    </source>
</evidence>
<dbReference type="AlphaFoldDB" id="A0A6C0EJS2"/>
<reference evidence="15" key="1">
    <citation type="journal article" date="2020" name="Nature">
        <title>Giant virus diversity and host interactions through global metagenomics.</title>
        <authorList>
            <person name="Schulz F."/>
            <person name="Roux S."/>
            <person name="Paez-Espino D."/>
            <person name="Jungbluth S."/>
            <person name="Walsh D.A."/>
            <person name="Denef V.J."/>
            <person name="McMahon K.D."/>
            <person name="Konstantinidis K.T."/>
            <person name="Eloe-Fadrosh E.A."/>
            <person name="Kyrpides N.C."/>
            <person name="Woyke T."/>
        </authorList>
    </citation>
    <scope>NUCLEOTIDE SEQUENCE</scope>
    <source>
        <strain evidence="15">GVMAG-M-3300001351-8</strain>
    </source>
</reference>
<dbReference type="GO" id="GO:0070991">
    <property type="term" value="F:medium-chain fatty acyl-CoA dehydrogenase activity"/>
    <property type="evidence" value="ECO:0007669"/>
    <property type="project" value="UniProtKB-EC"/>
</dbReference>
<evidence type="ECO:0000256" key="5">
    <source>
        <dbReference type="ARBA" id="ARBA00012040"/>
    </source>
</evidence>
<dbReference type="Pfam" id="PF09317">
    <property type="entry name" value="ACDH_C"/>
    <property type="match status" value="1"/>
</dbReference>
<dbReference type="PANTHER" id="PTHR48083:SF33">
    <property type="entry name" value="ACYL-COENZYME A DEHYDROGENASE"/>
    <property type="match status" value="1"/>
</dbReference>
<evidence type="ECO:0000259" key="13">
    <source>
        <dbReference type="Pfam" id="PF02771"/>
    </source>
</evidence>
<dbReference type="EC" id="1.3.8.8" evidence="5"/>
<dbReference type="InterPro" id="IPR036250">
    <property type="entry name" value="AcylCo_DH-like_C"/>
</dbReference>
<evidence type="ECO:0000256" key="2">
    <source>
        <dbReference type="ARBA" id="ARBA00005005"/>
    </source>
</evidence>
<protein>
    <recommendedName>
        <fullName evidence="6">Acyl-coenzyme A dehydrogenase</fullName>
        <ecNumber evidence="4">1.3.8.7</ecNumber>
        <ecNumber evidence="5">1.3.8.8</ecNumber>
    </recommendedName>
</protein>
<dbReference type="Pfam" id="PF00441">
    <property type="entry name" value="Acyl-CoA_dh_1"/>
    <property type="match status" value="1"/>
</dbReference>
<accession>A0A6C0EJS2</accession>
<proteinExistence type="inferred from homology"/>
<dbReference type="Gene3D" id="2.40.110.10">
    <property type="entry name" value="Butyryl-CoA Dehydrogenase, subunit A, domain 2"/>
    <property type="match status" value="1"/>
</dbReference>
<dbReference type="Gene3D" id="1.20.140.10">
    <property type="entry name" value="Butyryl-CoA Dehydrogenase, subunit A, domain 3"/>
    <property type="match status" value="1"/>
</dbReference>
<name>A0A6C0EJS2_9ZZZZ</name>
<comment type="similarity">
    <text evidence="3">Belongs to the acyl-CoA dehydrogenase family.</text>
</comment>
<dbReference type="Gene3D" id="1.10.540.10">
    <property type="entry name" value="Acyl-CoA dehydrogenase/oxidase, N-terminal domain"/>
    <property type="match status" value="1"/>
</dbReference>
<dbReference type="InterPro" id="IPR037069">
    <property type="entry name" value="AcylCoA_DH/ox_N_sf"/>
</dbReference>
<dbReference type="InterPro" id="IPR050741">
    <property type="entry name" value="Acyl-CoA_dehydrogenase"/>
</dbReference>
<dbReference type="Pfam" id="PF02771">
    <property type="entry name" value="Acyl-CoA_dh_N"/>
    <property type="match status" value="1"/>
</dbReference>
<keyword evidence="7" id="KW-0285">Flavoprotein</keyword>
<evidence type="ECO:0000259" key="12">
    <source>
        <dbReference type="Pfam" id="PF00441"/>
    </source>
</evidence>
<evidence type="ECO:0000256" key="1">
    <source>
        <dbReference type="ARBA" id="ARBA00001974"/>
    </source>
</evidence>
<keyword evidence="8" id="KW-0274">FAD</keyword>
<evidence type="ECO:0000256" key="10">
    <source>
        <dbReference type="ARBA" id="ARBA00047882"/>
    </source>
</evidence>
<feature type="domain" description="Acyl-CoA dehydrogenase C-terminal bacterial-type" evidence="14">
    <location>
        <begin position="485"/>
        <end position="620"/>
    </location>
</feature>
<evidence type="ECO:0000256" key="8">
    <source>
        <dbReference type="ARBA" id="ARBA00022827"/>
    </source>
</evidence>
<dbReference type="InterPro" id="IPR009075">
    <property type="entry name" value="AcylCo_DH/oxidase_C"/>
</dbReference>
<dbReference type="GO" id="GO:0033539">
    <property type="term" value="P:fatty acid beta-oxidation using acyl-CoA dehydrogenase"/>
    <property type="evidence" value="ECO:0007669"/>
    <property type="project" value="InterPro"/>
</dbReference>
<dbReference type="UniPathway" id="UPA00659"/>
<organism evidence="15">
    <name type="scientific">viral metagenome</name>
    <dbReference type="NCBI Taxonomy" id="1070528"/>
    <lineage>
        <taxon>unclassified sequences</taxon>
        <taxon>metagenomes</taxon>
        <taxon>organismal metagenomes</taxon>
    </lineage>
</organism>
<dbReference type="InterPro" id="IPR013786">
    <property type="entry name" value="AcylCoA_DH/ox_N"/>
</dbReference>
<evidence type="ECO:0000256" key="3">
    <source>
        <dbReference type="ARBA" id="ARBA00009347"/>
    </source>
</evidence>
<feature type="domain" description="Acyl-CoA dehydrogenase/oxidase C-terminal" evidence="12">
    <location>
        <begin position="277"/>
        <end position="424"/>
    </location>
</feature>
<evidence type="ECO:0000256" key="9">
    <source>
        <dbReference type="ARBA" id="ARBA00023002"/>
    </source>
</evidence>
<comment type="catalytic activity">
    <reaction evidence="10">
        <text>a medium-chain 2,3-saturated fatty acyl-CoA + oxidized [electron-transfer flavoprotein] + H(+) = a medium-chain (2E)-enoyl-CoA + reduced [electron-transfer flavoprotein]</text>
        <dbReference type="Rhea" id="RHEA:14477"/>
        <dbReference type="Rhea" id="RHEA-COMP:10685"/>
        <dbReference type="Rhea" id="RHEA-COMP:10686"/>
        <dbReference type="ChEBI" id="CHEBI:15378"/>
        <dbReference type="ChEBI" id="CHEBI:57692"/>
        <dbReference type="ChEBI" id="CHEBI:58307"/>
        <dbReference type="ChEBI" id="CHEBI:83723"/>
        <dbReference type="ChEBI" id="CHEBI:83726"/>
        <dbReference type="EC" id="1.3.8.7"/>
    </reaction>
</comment>
<sequence length="643" mass="72390">MYRALFNRVKKIVPKISETELIALRTGTVSIDRDLFQGKVHLEKRLNVTYKFDRSKIKNIVNYVGDQQIYPNPEYRKIFDHIGQNKFFSFVIPEKYGGLNLSTRETSEIITEIASVNPALGVCVMVPNSLGPCELLVHYGTEEQKNKYLPKLSTGELIPCFGLTGPNNGSDALGNIDKGVLINKNGKRIINLSINKRYITLVPVSNLIGIAFNLEDPDNLLEKGSTGTTLILLDKNHPGLKQLTHHNPLNAYFPNGTLKGDLEVELDSIIGGEPNAGNGWKMLMECLAVGRGISLPGAANASSKMTTYCVYNYSKHRKQFNMSLIKMEGVQNKLADMVYNTWLIQCGIDLTNHLLDKGEKPAIISAIMKQQTTDRARDVINDGVDIYGGSAICLGENNFIEKYHRLTPIGITVEGSNVLTRNLIIYGQGLNKSHPYIYKLYDSIMTNNIEDFKTNFNLIAKDTVGKYINALFNLNIDSSELEKQTILFSCLNNFVALLGGDIKKNQSISADMADILSNLYLAYAVEFTEINDKTSSELTDYCISRLVRENNIIINRVIENYPSKLKYLLKLLQIPNKSYSYENNRNLIKELETNSKIMESIKQGLYLDQPILNTIEQLNRTDIDKKDYLLNYNKLINVGEFNN</sequence>
<dbReference type="InterPro" id="IPR046373">
    <property type="entry name" value="Acyl-CoA_Oxase/DH_mid-dom_sf"/>
</dbReference>
<evidence type="ECO:0000313" key="15">
    <source>
        <dbReference type="EMBL" id="QHT29258.1"/>
    </source>
</evidence>
<dbReference type="InterPro" id="IPR009100">
    <property type="entry name" value="AcylCoA_DH/oxidase_NM_dom_sf"/>
</dbReference>